<sequence>MKVMTLCKFFFPSTRSSRNRANSRSLPTRVTISPGHRANIHIMPNPEPRLPGAYPDDKHVHSDGEGFVEVEKDKGSRTDEGLRRIAQDRIRRRRRRSDRRKSSSAGHGITGTTPTSSRPFIRSHAHSARLSSDHDATRFSAYREAVEEIGSCFIGPLASLAKDNVIGPDLADQAIRFRVREPIEGDVDGEQEMIITSSPGNIPWILETLAPAGSGRHAVIFATNPEGLLLCGDLGLLAKTVPEGWPFQVVIEKD</sequence>
<dbReference type="OrthoDB" id="5231991at2759"/>
<evidence type="ECO:0000313" key="2">
    <source>
        <dbReference type="EMBL" id="RKU43372.1"/>
    </source>
</evidence>
<keyword evidence="3" id="KW-1185">Reference proteome</keyword>
<feature type="region of interest" description="Disordered" evidence="1">
    <location>
        <begin position="67"/>
        <end position="134"/>
    </location>
</feature>
<evidence type="ECO:0000313" key="3">
    <source>
        <dbReference type="Proteomes" id="UP000275385"/>
    </source>
</evidence>
<feature type="compositionally biased region" description="Basic and acidic residues" evidence="1">
    <location>
        <begin position="67"/>
        <end position="89"/>
    </location>
</feature>
<organism evidence="2 3">
    <name type="scientific">Coniochaeta pulveracea</name>
    <dbReference type="NCBI Taxonomy" id="177199"/>
    <lineage>
        <taxon>Eukaryota</taxon>
        <taxon>Fungi</taxon>
        <taxon>Dikarya</taxon>
        <taxon>Ascomycota</taxon>
        <taxon>Pezizomycotina</taxon>
        <taxon>Sordariomycetes</taxon>
        <taxon>Sordariomycetidae</taxon>
        <taxon>Coniochaetales</taxon>
        <taxon>Coniochaetaceae</taxon>
        <taxon>Coniochaeta</taxon>
    </lineage>
</organism>
<reference evidence="2 3" key="1">
    <citation type="submission" date="2018-08" db="EMBL/GenBank/DDBJ databases">
        <title>Draft genome of the lignicolous fungus Coniochaeta pulveracea.</title>
        <authorList>
            <person name="Borstlap C.J."/>
            <person name="De Witt R.N."/>
            <person name="Botha A."/>
            <person name="Volschenk H."/>
        </authorList>
    </citation>
    <scope>NUCLEOTIDE SEQUENCE [LARGE SCALE GENOMIC DNA]</scope>
    <source>
        <strain evidence="2 3">CAB683</strain>
    </source>
</reference>
<dbReference type="EMBL" id="QVQW01000044">
    <property type="protein sequence ID" value="RKU43372.1"/>
    <property type="molecule type" value="Genomic_DNA"/>
</dbReference>
<evidence type="ECO:0000256" key="1">
    <source>
        <dbReference type="SAM" id="MobiDB-lite"/>
    </source>
</evidence>
<name>A0A420Y669_9PEZI</name>
<feature type="region of interest" description="Disordered" evidence="1">
    <location>
        <begin position="43"/>
        <end position="62"/>
    </location>
</feature>
<proteinExistence type="predicted"/>
<dbReference type="Proteomes" id="UP000275385">
    <property type="component" value="Unassembled WGS sequence"/>
</dbReference>
<comment type="caution">
    <text evidence="2">The sequence shown here is derived from an EMBL/GenBank/DDBJ whole genome shotgun (WGS) entry which is preliminary data.</text>
</comment>
<feature type="compositionally biased region" description="Basic residues" evidence="1">
    <location>
        <begin position="90"/>
        <end position="99"/>
    </location>
</feature>
<accession>A0A420Y669</accession>
<dbReference type="AlphaFoldDB" id="A0A420Y669"/>
<protein>
    <submittedName>
        <fullName evidence="2">Uncharacterized protein</fullName>
    </submittedName>
</protein>
<gene>
    <name evidence="2" type="ORF">DL546_006497</name>
</gene>